<keyword evidence="1" id="KW-0479">Metal-binding</keyword>
<dbReference type="Gene3D" id="3.30.40.10">
    <property type="entry name" value="Zinc/RING finger domain, C3HC4 (zinc finger)"/>
    <property type="match status" value="1"/>
</dbReference>
<feature type="compositionally biased region" description="Low complexity" evidence="5">
    <location>
        <begin position="587"/>
        <end position="603"/>
    </location>
</feature>
<feature type="compositionally biased region" description="Pro residues" evidence="5">
    <location>
        <begin position="710"/>
        <end position="719"/>
    </location>
</feature>
<keyword evidence="3" id="KW-0862">Zinc</keyword>
<feature type="compositionally biased region" description="Polar residues" evidence="5">
    <location>
        <begin position="388"/>
        <end position="400"/>
    </location>
</feature>
<dbReference type="EMBL" id="JALLPJ020001382">
    <property type="protein sequence ID" value="KAL3766623.1"/>
    <property type="molecule type" value="Genomic_DNA"/>
</dbReference>
<dbReference type="Proteomes" id="UP001530400">
    <property type="component" value="Unassembled WGS sequence"/>
</dbReference>
<evidence type="ECO:0000256" key="3">
    <source>
        <dbReference type="ARBA" id="ARBA00022833"/>
    </source>
</evidence>
<feature type="compositionally biased region" description="Basic and acidic residues" evidence="5">
    <location>
        <begin position="282"/>
        <end position="296"/>
    </location>
</feature>
<feature type="domain" description="SP-RING-type" evidence="6">
    <location>
        <begin position="1068"/>
        <end position="1160"/>
    </location>
</feature>
<dbReference type="PANTHER" id="PTHR10782">
    <property type="entry name" value="ZINC FINGER MIZ DOMAIN-CONTAINING PROTEIN"/>
    <property type="match status" value="1"/>
</dbReference>
<feature type="compositionally biased region" description="Basic and acidic residues" evidence="5">
    <location>
        <begin position="196"/>
        <end position="218"/>
    </location>
</feature>
<accession>A0ABD3MRR2</accession>
<keyword evidence="8" id="KW-1185">Reference proteome</keyword>
<feature type="compositionally biased region" description="Polar residues" evidence="5">
    <location>
        <begin position="297"/>
        <end position="309"/>
    </location>
</feature>
<proteinExistence type="predicted"/>
<protein>
    <recommendedName>
        <fullName evidence="6">SP-RING-type domain-containing protein</fullName>
    </recommendedName>
</protein>
<name>A0ABD3MRR2_9STRA</name>
<feature type="compositionally biased region" description="Basic and acidic residues" evidence="5">
    <location>
        <begin position="239"/>
        <end position="253"/>
    </location>
</feature>
<gene>
    <name evidence="7" type="ORF">ACHAWO_013970</name>
</gene>
<feature type="region of interest" description="Disordered" evidence="5">
    <location>
        <begin position="503"/>
        <end position="562"/>
    </location>
</feature>
<dbReference type="CDD" id="cd16650">
    <property type="entry name" value="SP-RING_PIAS-like"/>
    <property type="match status" value="1"/>
</dbReference>
<feature type="compositionally biased region" description="Polar residues" evidence="5">
    <location>
        <begin position="547"/>
        <end position="562"/>
    </location>
</feature>
<reference evidence="7 8" key="1">
    <citation type="submission" date="2024-10" db="EMBL/GenBank/DDBJ databases">
        <title>Updated reference genomes for cyclostephanoid diatoms.</title>
        <authorList>
            <person name="Roberts W.R."/>
            <person name="Alverson A.J."/>
        </authorList>
    </citation>
    <scope>NUCLEOTIDE SEQUENCE [LARGE SCALE GENOMIC DNA]</scope>
    <source>
        <strain evidence="7 8">AJA010-31</strain>
    </source>
</reference>
<feature type="region of interest" description="Disordered" evidence="5">
    <location>
        <begin position="586"/>
        <end position="746"/>
    </location>
</feature>
<comment type="caution">
    <text evidence="7">The sequence shown here is derived from an EMBL/GenBank/DDBJ whole genome shotgun (WGS) entry which is preliminary data.</text>
</comment>
<evidence type="ECO:0000256" key="2">
    <source>
        <dbReference type="ARBA" id="ARBA00022771"/>
    </source>
</evidence>
<dbReference type="Pfam" id="PF02891">
    <property type="entry name" value="zf-MIZ"/>
    <property type="match status" value="1"/>
</dbReference>
<evidence type="ECO:0000313" key="8">
    <source>
        <dbReference type="Proteomes" id="UP001530400"/>
    </source>
</evidence>
<evidence type="ECO:0000256" key="1">
    <source>
        <dbReference type="ARBA" id="ARBA00022723"/>
    </source>
</evidence>
<evidence type="ECO:0000313" key="7">
    <source>
        <dbReference type="EMBL" id="KAL3766623.1"/>
    </source>
</evidence>
<dbReference type="InterPro" id="IPR013083">
    <property type="entry name" value="Znf_RING/FYVE/PHD"/>
</dbReference>
<feature type="region of interest" description="Disordered" evidence="5">
    <location>
        <begin position="170"/>
        <end position="316"/>
    </location>
</feature>
<dbReference type="AlphaFoldDB" id="A0ABD3MRR2"/>
<feature type="compositionally biased region" description="Polar residues" evidence="5">
    <location>
        <begin position="686"/>
        <end position="697"/>
    </location>
</feature>
<evidence type="ECO:0000256" key="5">
    <source>
        <dbReference type="SAM" id="MobiDB-lite"/>
    </source>
</evidence>
<keyword evidence="2 4" id="KW-0863">Zinc-finger</keyword>
<feature type="region of interest" description="Disordered" evidence="5">
    <location>
        <begin position="388"/>
        <end position="418"/>
    </location>
</feature>
<feature type="compositionally biased region" description="Polar residues" evidence="5">
    <location>
        <begin position="254"/>
        <end position="281"/>
    </location>
</feature>
<dbReference type="GO" id="GO:0008270">
    <property type="term" value="F:zinc ion binding"/>
    <property type="evidence" value="ECO:0007669"/>
    <property type="project" value="UniProtKB-KW"/>
</dbReference>
<evidence type="ECO:0000256" key="4">
    <source>
        <dbReference type="PROSITE-ProRule" id="PRU00452"/>
    </source>
</evidence>
<dbReference type="InterPro" id="IPR004181">
    <property type="entry name" value="Znf_MIZ"/>
</dbReference>
<feature type="compositionally biased region" description="Polar residues" evidence="5">
    <location>
        <begin position="516"/>
        <end position="532"/>
    </location>
</feature>
<dbReference type="PANTHER" id="PTHR10782:SF4">
    <property type="entry name" value="TONALLI, ISOFORM E"/>
    <property type="match status" value="1"/>
</dbReference>
<evidence type="ECO:0000259" key="6">
    <source>
        <dbReference type="PROSITE" id="PS51044"/>
    </source>
</evidence>
<dbReference type="PROSITE" id="PS51044">
    <property type="entry name" value="ZF_SP_RING"/>
    <property type="match status" value="1"/>
</dbReference>
<organism evidence="7 8">
    <name type="scientific">Cyclotella atomus</name>
    <dbReference type="NCBI Taxonomy" id="382360"/>
    <lineage>
        <taxon>Eukaryota</taxon>
        <taxon>Sar</taxon>
        <taxon>Stramenopiles</taxon>
        <taxon>Ochrophyta</taxon>
        <taxon>Bacillariophyta</taxon>
        <taxon>Coscinodiscophyceae</taxon>
        <taxon>Thalassiosirophycidae</taxon>
        <taxon>Stephanodiscales</taxon>
        <taxon>Stephanodiscaceae</taxon>
        <taxon>Cyclotella</taxon>
    </lineage>
</organism>
<feature type="compositionally biased region" description="Polar residues" evidence="5">
    <location>
        <begin position="629"/>
        <end position="648"/>
    </location>
</feature>
<sequence length="1206" mass="129926">MATLKGNHDLYPSSLLCSCGLTPKSTMPTQITTSSPPPAPTSLSLPLPTTPSLKPIHLKMMDAVIKHRLSQIFQLGLHDEYLHKFASLLLSNCSAALHGEYAGYQLTIEDVDNGCVNADKVARHYIALMYSSVDERLSGKQRLLAVKSVRVASGLLKEVLGRMERGESLDGLSVDNLDDDEDAGEKSEKTRKRRSDVRDEGGRKKSKNDRGDTSENSHDGSNALFGRDGDVSHNAAAKETADTARAEQQRRTNDPNNSSIPKMCSINQKSTATETINNHSTSLEKDANETFDKTASRGESPSSDMSVSIASKRRDQVVNRSTAMSASNMSVSDSSIGKTSTSAVTAQVANAQSVVNIVQASATLSQVQPMTTEQLSSNSIGNVVSNKTASAQQNGNSSRIQKPASEPVTQPLRESNKASFVPGRTAVTEKSTPVAAAAVDKPVAAVQTTTLIAQSESASHGKATAPAQDANMSTEGCVSFAVSFAPKEKEINNPNVSADAHTQNTQAAAADVEKNTGPTARDINNTTFNSGKSKSRWGPSATDVEKNTGSTVSDSNNTTFYSGDSRSIFGPLRHVFGNNLSLANQDSSGNVSGTGSSTAADSAPISKTDDKETTSAATNSSSQQKETEQTASIETGARTSISTGSTSAFEPVNKSPLKLSASTGTDTTLDKAAPSSATRMHALNAPQRSQTDNTPGQDDNDVIDLTDSPPGSPRPPSPDQPNSVEQKANVSGPVVKQLPPSPPPVPKILSVIPEPFPDPRPYSKTRTVSFLADVHTPLISGSQPEFARVANQYSYDSGFHLDGSGACLEHKYYQEVQERLRTWEPYWRIVGDVGLRSVKASSTGLTWVGTRTTVCAATKTDPNVGSCAVLHLNLPEANKELFAGVRWGQFAKPGYTGARDQYKTGDTRLILRTLPLYRDKKDRKKRADTHIWPRGTLLQLGRGTSEVLIRIEQRKQESHDPSLWKGMSHLLDLTRYADPKQPMTVKLSCAEVVETIDSSKGSPMPTKHNLSGSYGLCAAICKYVGPDVLYDQMMGRISGGDFLIPTLSERSAIILAMDYVANQTVALGDSDDEGEGKVCADESNSLTFSLVCPTSKTLIETPVRGRHCKHLQCFDLRNYLRINEPVYGGRWRCHACEEFVSVRDLVHCGLFQAMIDKFKDQISAARDKVTLHSDGSYHLNPEYKLRYTTKKPDAAKASDAEVIDLD</sequence>